<dbReference type="Proteomes" id="UP000823561">
    <property type="component" value="Chromosome 7"/>
</dbReference>
<feature type="transmembrane region" description="Helical" evidence="4">
    <location>
        <begin position="256"/>
        <end position="277"/>
    </location>
</feature>
<sequence>FCHSSVNIQGSKLYLLHVTPLIGYEGGELRVRCPYERIYEENEKYLNRVGSPHHSESKTLIQTNRSQTQATEGRFSLYHDTTARVFTVTITGLNAEDSGKYECGVKRNISDIRNELQVLVKQLENIIGYKGKSVSITCKYHRKETGRDENRKYFCKGPSPSECLNTGVKVQTDMTVEDRFSLRDEPTSGVFTVTITDLRAEDAGIYWCVEWSDNVGYNTTAVKVEVETDVHQATTMLPLASTTSTDKKSDYAGPPVMLTVCLAIAVLVLGIAVLICIKHRRTRTQGLASTSVNSSARQDRPVDCVYEEVKHISHPMNPEAIVFANAQLPAKPSDGPTYSTVQLPTNPSDEPTYSTVQLPTNPSDGPTYSTVQLPTNPSDGPIYSTVNFHKNQEAAAEADVTFSI</sequence>
<dbReference type="Pfam" id="PF07686">
    <property type="entry name" value="V-set"/>
    <property type="match status" value="2"/>
</dbReference>
<accession>A0AAV6GTF2</accession>
<dbReference type="SMART" id="SM00409">
    <property type="entry name" value="IG"/>
    <property type="match status" value="2"/>
</dbReference>
<dbReference type="SUPFAM" id="SSF48726">
    <property type="entry name" value="Immunoglobulin"/>
    <property type="match status" value="2"/>
</dbReference>
<proteinExistence type="predicted"/>
<protein>
    <recommendedName>
        <fullName evidence="5">Immunoglobulin domain-containing protein</fullName>
    </recommendedName>
</protein>
<dbReference type="CDD" id="cd05716">
    <property type="entry name" value="IgV_pIgR_like"/>
    <property type="match status" value="1"/>
</dbReference>
<comment type="subcellular location">
    <subcellularLocation>
        <location evidence="1">Membrane</location>
    </subcellularLocation>
</comment>
<evidence type="ECO:0000256" key="2">
    <source>
        <dbReference type="ARBA" id="ARBA00022692"/>
    </source>
</evidence>
<dbReference type="GO" id="GO:0004888">
    <property type="term" value="F:transmembrane signaling receptor activity"/>
    <property type="evidence" value="ECO:0007669"/>
    <property type="project" value="TreeGrafter"/>
</dbReference>
<dbReference type="InterPro" id="IPR013783">
    <property type="entry name" value="Ig-like_fold"/>
</dbReference>
<dbReference type="InterPro" id="IPR036179">
    <property type="entry name" value="Ig-like_dom_sf"/>
</dbReference>
<keyword evidence="2 4" id="KW-0812">Transmembrane</keyword>
<evidence type="ECO:0000259" key="5">
    <source>
        <dbReference type="SMART" id="SM00409"/>
    </source>
</evidence>
<keyword evidence="7" id="KW-1185">Reference proteome</keyword>
<dbReference type="GO" id="GO:0005886">
    <property type="term" value="C:plasma membrane"/>
    <property type="evidence" value="ECO:0007669"/>
    <property type="project" value="TreeGrafter"/>
</dbReference>
<evidence type="ECO:0000256" key="4">
    <source>
        <dbReference type="SAM" id="Phobius"/>
    </source>
</evidence>
<feature type="non-terminal residue" evidence="6">
    <location>
        <position position="1"/>
    </location>
</feature>
<feature type="domain" description="Immunoglobulin" evidence="5">
    <location>
        <begin position="18"/>
        <end position="121"/>
    </location>
</feature>
<dbReference type="InterPro" id="IPR003599">
    <property type="entry name" value="Ig_sub"/>
</dbReference>
<name>A0AAV6GTF2_9TELE</name>
<feature type="domain" description="Immunoglobulin" evidence="5">
    <location>
        <begin position="123"/>
        <end position="227"/>
    </location>
</feature>
<dbReference type="InterPro" id="IPR013106">
    <property type="entry name" value="Ig_V-set"/>
</dbReference>
<evidence type="ECO:0000256" key="3">
    <source>
        <dbReference type="ARBA" id="ARBA00023136"/>
    </source>
</evidence>
<gene>
    <name evidence="6" type="ORF">AALO_G00095790</name>
</gene>
<comment type="caution">
    <text evidence="6">The sequence shown here is derived from an EMBL/GenBank/DDBJ whole genome shotgun (WGS) entry which is preliminary data.</text>
</comment>
<dbReference type="InterPro" id="IPR050671">
    <property type="entry name" value="CD300_family_receptors"/>
</dbReference>
<keyword evidence="3 4" id="KW-0472">Membrane</keyword>
<keyword evidence="4" id="KW-1133">Transmembrane helix</keyword>
<dbReference type="PANTHER" id="PTHR11860">
    <property type="entry name" value="POLYMERIC-IMMUNOGLOBULIN RECEPTOR"/>
    <property type="match status" value="1"/>
</dbReference>
<organism evidence="6 7">
    <name type="scientific">Alosa alosa</name>
    <name type="common">allis shad</name>
    <dbReference type="NCBI Taxonomy" id="278164"/>
    <lineage>
        <taxon>Eukaryota</taxon>
        <taxon>Metazoa</taxon>
        <taxon>Chordata</taxon>
        <taxon>Craniata</taxon>
        <taxon>Vertebrata</taxon>
        <taxon>Euteleostomi</taxon>
        <taxon>Actinopterygii</taxon>
        <taxon>Neopterygii</taxon>
        <taxon>Teleostei</taxon>
        <taxon>Clupei</taxon>
        <taxon>Clupeiformes</taxon>
        <taxon>Clupeoidei</taxon>
        <taxon>Clupeidae</taxon>
        <taxon>Alosa</taxon>
    </lineage>
</organism>
<evidence type="ECO:0000313" key="6">
    <source>
        <dbReference type="EMBL" id="KAG5278155.1"/>
    </source>
</evidence>
<dbReference type="EMBL" id="JADWDJ010000007">
    <property type="protein sequence ID" value="KAG5278155.1"/>
    <property type="molecule type" value="Genomic_DNA"/>
</dbReference>
<evidence type="ECO:0000256" key="1">
    <source>
        <dbReference type="ARBA" id="ARBA00004370"/>
    </source>
</evidence>
<dbReference type="Gene3D" id="2.60.40.10">
    <property type="entry name" value="Immunoglobulins"/>
    <property type="match status" value="2"/>
</dbReference>
<evidence type="ECO:0000313" key="7">
    <source>
        <dbReference type="Proteomes" id="UP000823561"/>
    </source>
</evidence>
<reference evidence="6" key="1">
    <citation type="submission" date="2020-10" db="EMBL/GenBank/DDBJ databases">
        <title>Chromosome-scale genome assembly of the Allis shad, Alosa alosa.</title>
        <authorList>
            <person name="Margot Z."/>
            <person name="Christophe K."/>
            <person name="Cabau C."/>
            <person name="Louis A."/>
            <person name="Berthelot C."/>
            <person name="Parey E."/>
            <person name="Roest Crollius H."/>
            <person name="Montfort J."/>
            <person name="Robinson-Rechavi M."/>
            <person name="Bucao C."/>
            <person name="Bouchez O."/>
            <person name="Gislard M."/>
            <person name="Lluch J."/>
            <person name="Milhes M."/>
            <person name="Lampietro C."/>
            <person name="Lopez Roques C."/>
            <person name="Donnadieu C."/>
            <person name="Braasch I."/>
            <person name="Desvignes T."/>
            <person name="Postlethwait J."/>
            <person name="Bobe J."/>
            <person name="Guiguen Y."/>
        </authorList>
    </citation>
    <scope>NUCLEOTIDE SEQUENCE</scope>
    <source>
        <strain evidence="6">M-15738</strain>
        <tissue evidence="6">Blood</tissue>
    </source>
</reference>
<dbReference type="AlphaFoldDB" id="A0AAV6GTF2"/>
<dbReference type="PANTHER" id="PTHR11860:SF118">
    <property type="entry name" value="CMRF35-LIKE MOLECULE 3-RELATED"/>
    <property type="match status" value="1"/>
</dbReference>